<evidence type="ECO:0000256" key="1">
    <source>
        <dbReference type="ARBA" id="ARBA00004141"/>
    </source>
</evidence>
<evidence type="ECO:0000313" key="11">
    <source>
        <dbReference type="Proteomes" id="UP000177027"/>
    </source>
</evidence>
<comment type="function">
    <text evidence="9">Involved in protein export. Participates in an early event of protein translocation.</text>
</comment>
<comment type="similarity">
    <text evidence="2 9">Belongs to the SecG family.</text>
</comment>
<evidence type="ECO:0000256" key="6">
    <source>
        <dbReference type="ARBA" id="ARBA00022989"/>
    </source>
</evidence>
<dbReference type="EMBL" id="MFZS01000017">
    <property type="protein sequence ID" value="OGK29131.1"/>
    <property type="molecule type" value="Genomic_DNA"/>
</dbReference>
<protein>
    <recommendedName>
        <fullName evidence="9">Protein-export membrane protein SecG</fullName>
    </recommendedName>
</protein>
<proteinExistence type="inferred from homology"/>
<dbReference type="GO" id="GO:0015450">
    <property type="term" value="F:protein-transporting ATPase activity"/>
    <property type="evidence" value="ECO:0007669"/>
    <property type="project" value="UniProtKB-UniRule"/>
</dbReference>
<dbReference type="Proteomes" id="UP000177027">
    <property type="component" value="Unassembled WGS sequence"/>
</dbReference>
<keyword evidence="5 9" id="KW-0653">Protein transport</keyword>
<evidence type="ECO:0000256" key="8">
    <source>
        <dbReference type="ARBA" id="ARBA00023136"/>
    </source>
</evidence>
<evidence type="ECO:0000256" key="7">
    <source>
        <dbReference type="ARBA" id="ARBA00023010"/>
    </source>
</evidence>
<dbReference type="GO" id="GO:0005886">
    <property type="term" value="C:plasma membrane"/>
    <property type="evidence" value="ECO:0007669"/>
    <property type="project" value="UniProtKB-SubCell"/>
</dbReference>
<feature type="transmembrane region" description="Helical" evidence="9">
    <location>
        <begin position="48"/>
        <end position="70"/>
    </location>
</feature>
<keyword evidence="9" id="KW-1003">Cell membrane</keyword>
<evidence type="ECO:0000313" key="10">
    <source>
        <dbReference type="EMBL" id="OGK29131.1"/>
    </source>
</evidence>
<accession>A0A1F7HCZ5</accession>
<keyword evidence="7 9" id="KW-0811">Translocation</keyword>
<comment type="caution">
    <text evidence="10">The sequence shown here is derived from an EMBL/GenBank/DDBJ whole genome shotgun (WGS) entry which is preliminary data.</text>
</comment>
<keyword evidence="4 9" id="KW-0812">Transmembrane</keyword>
<organism evidence="10 11">
    <name type="scientific">Candidatus Roizmanbacteria bacterium RIFCSPHIGHO2_02_FULL_40_9</name>
    <dbReference type="NCBI Taxonomy" id="1802042"/>
    <lineage>
        <taxon>Bacteria</taxon>
        <taxon>Candidatus Roizmaniibacteriota</taxon>
    </lineage>
</organism>
<keyword evidence="8 9" id="KW-0472">Membrane</keyword>
<evidence type="ECO:0000256" key="4">
    <source>
        <dbReference type="ARBA" id="ARBA00022692"/>
    </source>
</evidence>
<keyword evidence="3 9" id="KW-0813">Transport</keyword>
<dbReference type="InterPro" id="IPR004692">
    <property type="entry name" value="SecG"/>
</dbReference>
<dbReference type="AlphaFoldDB" id="A0A1F7HCZ5"/>
<gene>
    <name evidence="10" type="ORF">A3D06_00675</name>
</gene>
<evidence type="ECO:0000256" key="9">
    <source>
        <dbReference type="RuleBase" id="RU365087"/>
    </source>
</evidence>
<evidence type="ECO:0000256" key="2">
    <source>
        <dbReference type="ARBA" id="ARBA00008445"/>
    </source>
</evidence>
<sequence length="71" mass="7773">METVLLLITSILSIAIIALTLFQGKESGLGNAWGGSMGSFQTRRGLEKWMLRITAVLVFVFFVVSILNLIS</sequence>
<keyword evidence="6 9" id="KW-1133">Transmembrane helix</keyword>
<dbReference type="NCBIfam" id="TIGR00810">
    <property type="entry name" value="secG"/>
    <property type="match status" value="1"/>
</dbReference>
<evidence type="ECO:0000256" key="3">
    <source>
        <dbReference type="ARBA" id="ARBA00022448"/>
    </source>
</evidence>
<dbReference type="Pfam" id="PF03840">
    <property type="entry name" value="SecG"/>
    <property type="match status" value="1"/>
</dbReference>
<dbReference type="PRINTS" id="PR01651">
    <property type="entry name" value="SECGEXPORT"/>
</dbReference>
<comment type="caution">
    <text evidence="9">Lacks conserved residue(s) required for the propagation of feature annotation.</text>
</comment>
<evidence type="ECO:0000256" key="5">
    <source>
        <dbReference type="ARBA" id="ARBA00022927"/>
    </source>
</evidence>
<reference evidence="10 11" key="1">
    <citation type="journal article" date="2016" name="Nat. Commun.">
        <title>Thousands of microbial genomes shed light on interconnected biogeochemical processes in an aquifer system.</title>
        <authorList>
            <person name="Anantharaman K."/>
            <person name="Brown C.T."/>
            <person name="Hug L.A."/>
            <person name="Sharon I."/>
            <person name="Castelle C.J."/>
            <person name="Probst A.J."/>
            <person name="Thomas B.C."/>
            <person name="Singh A."/>
            <person name="Wilkins M.J."/>
            <person name="Karaoz U."/>
            <person name="Brodie E.L."/>
            <person name="Williams K.H."/>
            <person name="Hubbard S.S."/>
            <person name="Banfield J.F."/>
        </authorList>
    </citation>
    <scope>NUCLEOTIDE SEQUENCE [LARGE SCALE GENOMIC DNA]</scope>
</reference>
<comment type="subcellular location">
    <subcellularLocation>
        <location evidence="9">Cell membrane</location>
        <topology evidence="9">Multi-pass membrane protein</topology>
    </subcellularLocation>
    <subcellularLocation>
        <location evidence="1">Membrane</location>
        <topology evidence="1">Multi-pass membrane protein</topology>
    </subcellularLocation>
</comment>
<dbReference type="GO" id="GO:0009306">
    <property type="term" value="P:protein secretion"/>
    <property type="evidence" value="ECO:0007669"/>
    <property type="project" value="UniProtKB-UniRule"/>
</dbReference>
<name>A0A1F7HCZ5_9BACT</name>